<sequence length="115" mass="12213">MQPKFASLSVVLSALFASQLVGAIPNVDCSLVRCAAVKCPLGQTSQIKPGTCCLTCVPCGKVNCPLIRCAAPLASRNRIAQMSYASTVWGKSSLGIAALLADWDRQFKGLTLQRR</sequence>
<dbReference type="AlphaFoldDB" id="A0AAD7MD71"/>
<organism evidence="2 3">
    <name type="scientific">Mycena metata</name>
    <dbReference type="NCBI Taxonomy" id="1033252"/>
    <lineage>
        <taxon>Eukaryota</taxon>
        <taxon>Fungi</taxon>
        <taxon>Dikarya</taxon>
        <taxon>Basidiomycota</taxon>
        <taxon>Agaricomycotina</taxon>
        <taxon>Agaricomycetes</taxon>
        <taxon>Agaricomycetidae</taxon>
        <taxon>Agaricales</taxon>
        <taxon>Marasmiineae</taxon>
        <taxon>Mycenaceae</taxon>
        <taxon>Mycena</taxon>
    </lineage>
</organism>
<gene>
    <name evidence="2" type="ORF">B0H16DRAFT_1816465</name>
</gene>
<evidence type="ECO:0000256" key="1">
    <source>
        <dbReference type="SAM" id="SignalP"/>
    </source>
</evidence>
<feature type="chain" id="PRO_5042272061" evidence="1">
    <location>
        <begin position="24"/>
        <end position="115"/>
    </location>
</feature>
<dbReference type="EMBL" id="JARKIB010000390">
    <property type="protein sequence ID" value="KAJ7711625.1"/>
    <property type="molecule type" value="Genomic_DNA"/>
</dbReference>
<name>A0AAD7MD71_9AGAR</name>
<keyword evidence="3" id="KW-1185">Reference proteome</keyword>
<protein>
    <submittedName>
        <fullName evidence="2">Uncharacterized protein</fullName>
    </submittedName>
</protein>
<comment type="caution">
    <text evidence="2">The sequence shown here is derived from an EMBL/GenBank/DDBJ whole genome shotgun (WGS) entry which is preliminary data.</text>
</comment>
<evidence type="ECO:0000313" key="2">
    <source>
        <dbReference type="EMBL" id="KAJ7711625.1"/>
    </source>
</evidence>
<reference evidence="2" key="1">
    <citation type="submission" date="2023-03" db="EMBL/GenBank/DDBJ databases">
        <title>Massive genome expansion in bonnet fungi (Mycena s.s.) driven by repeated elements and novel gene families across ecological guilds.</title>
        <authorList>
            <consortium name="Lawrence Berkeley National Laboratory"/>
            <person name="Harder C.B."/>
            <person name="Miyauchi S."/>
            <person name="Viragh M."/>
            <person name="Kuo A."/>
            <person name="Thoen E."/>
            <person name="Andreopoulos B."/>
            <person name="Lu D."/>
            <person name="Skrede I."/>
            <person name="Drula E."/>
            <person name="Henrissat B."/>
            <person name="Morin E."/>
            <person name="Kohler A."/>
            <person name="Barry K."/>
            <person name="LaButti K."/>
            <person name="Morin E."/>
            <person name="Salamov A."/>
            <person name="Lipzen A."/>
            <person name="Mereny Z."/>
            <person name="Hegedus B."/>
            <person name="Baldrian P."/>
            <person name="Stursova M."/>
            <person name="Weitz H."/>
            <person name="Taylor A."/>
            <person name="Grigoriev I.V."/>
            <person name="Nagy L.G."/>
            <person name="Martin F."/>
            <person name="Kauserud H."/>
        </authorList>
    </citation>
    <scope>NUCLEOTIDE SEQUENCE</scope>
    <source>
        <strain evidence="2">CBHHK182m</strain>
    </source>
</reference>
<feature type="signal peptide" evidence="1">
    <location>
        <begin position="1"/>
        <end position="23"/>
    </location>
</feature>
<dbReference type="Proteomes" id="UP001215598">
    <property type="component" value="Unassembled WGS sequence"/>
</dbReference>
<accession>A0AAD7MD71</accession>
<evidence type="ECO:0000313" key="3">
    <source>
        <dbReference type="Proteomes" id="UP001215598"/>
    </source>
</evidence>
<keyword evidence="1" id="KW-0732">Signal</keyword>
<proteinExistence type="predicted"/>